<dbReference type="EMBL" id="LT719092">
    <property type="protein sequence ID" value="SJK84113.1"/>
    <property type="molecule type" value="Genomic_DNA"/>
</dbReference>
<dbReference type="FunFam" id="3.40.50.970:FF:000001">
    <property type="entry name" value="Pyruvate dehydrogenase E1 beta subunit"/>
    <property type="match status" value="1"/>
</dbReference>
<reference evidence="6" key="1">
    <citation type="submission" date="2016-06" db="EMBL/GenBank/DDBJ databases">
        <authorList>
            <person name="Toshchakov V.S."/>
        </authorList>
    </citation>
    <scope>NUCLEOTIDE SEQUENCE [LARGE SCALE GENOMIC DNA]</scope>
    <source>
        <strain>PM4 (JCM 30641</strain>
        <strain evidence="6">\VKM B-2940)</strain>
    </source>
</reference>
<dbReference type="KEGG" id="cdiv:CPM_0221"/>
<dbReference type="Gene3D" id="3.40.50.920">
    <property type="match status" value="1"/>
</dbReference>
<evidence type="ECO:0000313" key="6">
    <source>
        <dbReference type="Proteomes" id="UP000187822"/>
    </source>
</evidence>
<dbReference type="FunFam" id="3.40.50.920:FF:000001">
    <property type="entry name" value="Pyruvate dehydrogenase E1 beta subunit"/>
    <property type="match status" value="1"/>
</dbReference>
<dbReference type="GeneID" id="30926860"/>
<proteinExistence type="predicted"/>
<keyword evidence="6" id="KW-1185">Reference proteome</keyword>
<dbReference type="Gene3D" id="3.40.50.970">
    <property type="match status" value="1"/>
</dbReference>
<dbReference type="AlphaFoldDB" id="A0A1R4A567"/>
<dbReference type="CDD" id="cd07036">
    <property type="entry name" value="TPP_PYR_E1-PDHc-beta_like"/>
    <property type="match status" value="1"/>
</dbReference>
<dbReference type="InterPro" id="IPR033248">
    <property type="entry name" value="Transketolase_C"/>
</dbReference>
<feature type="domain" description="Transketolase-like pyrimidine-binding" evidence="4">
    <location>
        <begin position="6"/>
        <end position="181"/>
    </location>
</feature>
<dbReference type="InterPro" id="IPR005475">
    <property type="entry name" value="Transketolase-like_Pyr-bd"/>
</dbReference>
<keyword evidence="2" id="KW-0560">Oxidoreductase</keyword>
<protein>
    <submittedName>
        <fullName evidence="5">2-oxoacid dehydrogenase multienzyme complex, 2-oxoacid decarboxylase (E1) component subunit beta</fullName>
    </submittedName>
</protein>
<dbReference type="PANTHER" id="PTHR43257:SF2">
    <property type="entry name" value="PYRUVATE DEHYDROGENASE E1 COMPONENT SUBUNIT BETA"/>
    <property type="match status" value="1"/>
</dbReference>
<dbReference type="SMART" id="SM00861">
    <property type="entry name" value="Transket_pyr"/>
    <property type="match status" value="1"/>
</dbReference>
<evidence type="ECO:0000259" key="4">
    <source>
        <dbReference type="SMART" id="SM00861"/>
    </source>
</evidence>
<gene>
    <name evidence="5" type="ORF">CPM_0221</name>
</gene>
<dbReference type="Pfam" id="PF02779">
    <property type="entry name" value="Transket_pyr"/>
    <property type="match status" value="1"/>
</dbReference>
<accession>A0A1R4A567</accession>
<dbReference type="InterPro" id="IPR009014">
    <property type="entry name" value="Transketo_C/PFOR_II"/>
</dbReference>
<dbReference type="SUPFAM" id="SSF52518">
    <property type="entry name" value="Thiamin diphosphate-binding fold (THDP-binding)"/>
    <property type="match status" value="1"/>
</dbReference>
<dbReference type="PANTHER" id="PTHR43257">
    <property type="entry name" value="PYRUVATE DEHYDROGENASE E1 COMPONENT BETA SUBUNIT"/>
    <property type="match status" value="1"/>
</dbReference>
<dbReference type="Proteomes" id="UP000187822">
    <property type="component" value="Chromosome I"/>
</dbReference>
<evidence type="ECO:0000256" key="1">
    <source>
        <dbReference type="ARBA" id="ARBA00001964"/>
    </source>
</evidence>
<keyword evidence="3" id="KW-0786">Thiamine pyrophosphate</keyword>
<dbReference type="RefSeq" id="WP_021789274.1">
    <property type="nucleotide sequence ID" value="NZ_LT719092.1"/>
</dbReference>
<dbReference type="GO" id="GO:0016491">
    <property type="term" value="F:oxidoreductase activity"/>
    <property type="evidence" value="ECO:0007669"/>
    <property type="project" value="UniProtKB-KW"/>
</dbReference>
<sequence>MSSKTMNLVQSINSTLDYMMTRDTSIILLGEDIGVDGGVFRVTEGLQKKYGAERVIDMPLVELGIVGMAIGMSLTGLRAVPEIQFQDFIYTAFDQIVNQAAKIRYRSGGEYNVPMVLRTPYGGGIKGGLYHSQSGEAYFAHTAGLTVVTPSNPYDAKGLLIKSLRMNDPVIFLEPKKLYRSQKQEVPEEEYEIPIGKASLLHEGNDFTFITYGSMVPTVMNTVSKNNLDADVIDLRTLVPYDGETILNSVKKTGRVIIVHEAPRTLGMGAEISAFIAERAIDYLLGPIMRVTGPDTPFPYRLEDYYLPNEMRILKAVNKMQQYR</sequence>
<dbReference type="Pfam" id="PF02780">
    <property type="entry name" value="Transketolase_C"/>
    <property type="match status" value="1"/>
</dbReference>
<evidence type="ECO:0000256" key="3">
    <source>
        <dbReference type="ARBA" id="ARBA00023052"/>
    </source>
</evidence>
<name>A0A1R4A567_9ARCH</name>
<dbReference type="GO" id="GO:0006082">
    <property type="term" value="P:organic acid metabolic process"/>
    <property type="evidence" value="ECO:0007669"/>
    <property type="project" value="UniProtKB-ARBA"/>
</dbReference>
<organism evidence="5 6">
    <name type="scientific">Cuniculiplasma divulgatum</name>
    <dbReference type="NCBI Taxonomy" id="1673428"/>
    <lineage>
        <taxon>Archaea</taxon>
        <taxon>Methanobacteriati</taxon>
        <taxon>Thermoplasmatota</taxon>
        <taxon>Thermoplasmata</taxon>
        <taxon>Thermoplasmatales</taxon>
        <taxon>Cuniculiplasmataceae</taxon>
        <taxon>Cuniculiplasma</taxon>
    </lineage>
</organism>
<dbReference type="GO" id="GO:0044272">
    <property type="term" value="P:sulfur compound biosynthetic process"/>
    <property type="evidence" value="ECO:0007669"/>
    <property type="project" value="UniProtKB-ARBA"/>
</dbReference>
<dbReference type="SUPFAM" id="SSF52922">
    <property type="entry name" value="TK C-terminal domain-like"/>
    <property type="match status" value="1"/>
</dbReference>
<evidence type="ECO:0000256" key="2">
    <source>
        <dbReference type="ARBA" id="ARBA00023002"/>
    </source>
</evidence>
<dbReference type="InterPro" id="IPR029061">
    <property type="entry name" value="THDP-binding"/>
</dbReference>
<dbReference type="STRING" id="1673428.CPM_0221"/>
<evidence type="ECO:0000313" key="5">
    <source>
        <dbReference type="EMBL" id="SJK84113.1"/>
    </source>
</evidence>
<comment type="cofactor">
    <cofactor evidence="1">
        <name>thiamine diphosphate</name>
        <dbReference type="ChEBI" id="CHEBI:58937"/>
    </cofactor>
</comment>